<dbReference type="OrthoDB" id="580767at2"/>
<dbReference type="PANTHER" id="PTHR35205">
    <property type="entry name" value="NB-ARC AND TPR DOMAIN PROTEIN"/>
    <property type="match status" value="1"/>
</dbReference>
<reference evidence="3 4" key="1">
    <citation type="submission" date="2019-08" db="EMBL/GenBank/DDBJ databases">
        <title>Actinomadura sp. nov. CYP1-5 isolated from mountain soil.</title>
        <authorList>
            <person name="Songsumanus A."/>
            <person name="Kuncharoen N."/>
            <person name="Kudo T."/>
            <person name="Yuki M."/>
            <person name="Igarashi Y."/>
            <person name="Tanasupawat S."/>
        </authorList>
    </citation>
    <scope>NUCLEOTIDE SEQUENCE [LARGE SCALE GENOMIC DNA]</scope>
    <source>
        <strain evidence="3 4">GKU157</strain>
    </source>
</reference>
<dbReference type="AlphaFoldDB" id="A0A5D0UJP3"/>
<dbReference type="InterPro" id="IPR047738">
    <property type="entry name" value="SAV_2336-like_N"/>
</dbReference>
<name>A0A5D0UJP3_9ACTN</name>
<feature type="region of interest" description="Disordered" evidence="1">
    <location>
        <begin position="167"/>
        <end position="186"/>
    </location>
</feature>
<dbReference type="EMBL" id="VSFF01000001">
    <property type="protein sequence ID" value="TYC18741.1"/>
    <property type="molecule type" value="Genomic_DNA"/>
</dbReference>
<evidence type="ECO:0000313" key="4">
    <source>
        <dbReference type="Proteomes" id="UP000322634"/>
    </source>
</evidence>
<feature type="compositionally biased region" description="Gly residues" evidence="1">
    <location>
        <begin position="170"/>
        <end position="184"/>
    </location>
</feature>
<evidence type="ECO:0000313" key="3">
    <source>
        <dbReference type="EMBL" id="TYC18741.1"/>
    </source>
</evidence>
<feature type="region of interest" description="Disordered" evidence="1">
    <location>
        <begin position="466"/>
        <end position="530"/>
    </location>
</feature>
<protein>
    <recommendedName>
        <fullName evidence="2">DUF7779 domain-containing protein</fullName>
    </recommendedName>
</protein>
<dbReference type="NCBIfam" id="NF040586">
    <property type="entry name" value="FxSxx_TPR"/>
    <property type="match status" value="1"/>
</dbReference>
<dbReference type="RefSeq" id="WP_148348114.1">
    <property type="nucleotide sequence ID" value="NZ_JBHSBF010000019.1"/>
</dbReference>
<dbReference type="NCBIfam" id="NF041121">
    <property type="entry name" value="SAV_2336_NTERM"/>
    <property type="match status" value="1"/>
</dbReference>
<dbReference type="PANTHER" id="PTHR35205:SF1">
    <property type="entry name" value="ZU5 DOMAIN-CONTAINING PROTEIN"/>
    <property type="match status" value="1"/>
</dbReference>
<feature type="compositionally biased region" description="Low complexity" evidence="1">
    <location>
        <begin position="39"/>
        <end position="56"/>
    </location>
</feature>
<dbReference type="SUPFAM" id="SSF52540">
    <property type="entry name" value="P-loop containing nucleoside triphosphate hydrolases"/>
    <property type="match status" value="1"/>
</dbReference>
<feature type="compositionally biased region" description="Low complexity" evidence="1">
    <location>
        <begin position="480"/>
        <end position="504"/>
    </location>
</feature>
<keyword evidence="4" id="KW-1185">Reference proteome</keyword>
<evidence type="ECO:0000256" key="1">
    <source>
        <dbReference type="SAM" id="MobiDB-lite"/>
    </source>
</evidence>
<dbReference type="Proteomes" id="UP000322634">
    <property type="component" value="Unassembled WGS sequence"/>
</dbReference>
<sequence length="966" mass="104056">MIDRLLRALGDLGLRPTGEEIADAIWLASHTGAEPPPAETSDTSSDTPPGTAAPARAALPLRVPDPGLFATAGMPSARALAQAFRPLRDAGTGTRRTLLDERALTSAAPHLFLPETPTVRERAFDLALVVDTGTSMDLWRPAMRWLRSVIEHLGVFRDIRTWTVDTDRATGGGPPTLGTGGGASGRRPGEVVMPTGRQCVLVLSDCVGAAWRTGAMQRMLGEWGRRQTVAIVQVLPQRLWRRTTLELTPVRWQRVSPAGRANDRLLCRDRADGTAPGGVPIPVLELQPRWLNSWATVISGTGTGWVNGLAHVVGERADPVAEDADEAGPSPELSPSERVARFLAVSSPEAGSLARYFAAAVLTLPVMRLVQSEMAPHSTNGHLAEVFLGGLLLRQDDVVGPRSPDSVRYDFRPGVREVLVGHLTRTEATRVLGLLADASSSQRSPLDDSSDLGFAVVTRMVLQSVRGAGAPVRRRRPARVPDAVPEAAPRAVPDDAPGDAPGDASQQAPARPPRATRVPPIWGSVPSANPRFTGREPMLAKLRAKLEAGGSALLTCTLHGMGGVGKTQLAIEYAHRYADEYDLVWWVPAQQRAGVRASLTELAHRLGPDGGAPPGADTAGGEPWSRALAALRSGEPCGHWLMVYDNADRPEELGELLPEGPGHLLVTSRNPVWSLRTDAIDVGVLSPEESVRLLRRHLPAGRGLSDADAARMAQAAGGLPIALVQAAEWQASTSMPIDEHLRRFEDVLPSMLSDDLPPGYPVSLYATWQMAIERLRTDNPAAVELLELCALFAPEPIPLAMLTTDADTVLPSALGGTLGDSVAFGLALRDLRRFALARVDAARRTVEVHRLIQAVVRRKESMSPLRRVGLAHAVHLLLLRHAPADPADPDNWPRFKEIQPHLLPSEAYDCDLPEVRGLVLSQVRYLQASGDRRSARELGEPARLRWTGMYGKDHPDVQAMTRQLSA</sequence>
<accession>A0A5D0UJP3</accession>
<proteinExistence type="predicted"/>
<gene>
    <name evidence="3" type="ORF">FXF65_03085</name>
</gene>
<organism evidence="3 4">
    <name type="scientific">Actinomadura syzygii</name>
    <dbReference type="NCBI Taxonomy" id="1427538"/>
    <lineage>
        <taxon>Bacteria</taxon>
        <taxon>Bacillati</taxon>
        <taxon>Actinomycetota</taxon>
        <taxon>Actinomycetes</taxon>
        <taxon>Streptosporangiales</taxon>
        <taxon>Thermomonosporaceae</taxon>
        <taxon>Actinomadura</taxon>
    </lineage>
</organism>
<evidence type="ECO:0000259" key="2">
    <source>
        <dbReference type="Pfam" id="PF25000"/>
    </source>
</evidence>
<dbReference type="InterPro" id="IPR027417">
    <property type="entry name" value="P-loop_NTPase"/>
</dbReference>
<feature type="domain" description="DUF7779" evidence="2">
    <location>
        <begin position="778"/>
        <end position="859"/>
    </location>
</feature>
<dbReference type="Pfam" id="PF25000">
    <property type="entry name" value="DUF7779"/>
    <property type="match status" value="1"/>
</dbReference>
<comment type="caution">
    <text evidence="3">The sequence shown here is derived from an EMBL/GenBank/DDBJ whole genome shotgun (WGS) entry which is preliminary data.</text>
</comment>
<dbReference type="InterPro" id="IPR056681">
    <property type="entry name" value="DUF7779"/>
</dbReference>
<feature type="region of interest" description="Disordered" evidence="1">
    <location>
        <begin position="31"/>
        <end position="56"/>
    </location>
</feature>
<dbReference type="Gene3D" id="3.40.50.300">
    <property type="entry name" value="P-loop containing nucleotide triphosphate hydrolases"/>
    <property type="match status" value="1"/>
</dbReference>